<name>A0A955LL37_UNCKA</name>
<evidence type="ECO:0008006" key="3">
    <source>
        <dbReference type="Google" id="ProtNLM"/>
    </source>
</evidence>
<dbReference type="InterPro" id="IPR010985">
    <property type="entry name" value="Ribbon_hlx_hlx"/>
</dbReference>
<reference evidence="1" key="1">
    <citation type="submission" date="2020-04" db="EMBL/GenBank/DDBJ databases">
        <authorList>
            <person name="Zhang T."/>
        </authorList>
    </citation>
    <scope>NUCLEOTIDE SEQUENCE</scope>
    <source>
        <strain evidence="1">HKST-UBA03</strain>
    </source>
</reference>
<sequence length="62" mass="7259">MHRTQLFIPEDMHKTLKKEAKESGVTISEYVRSVLEAHLYKSHRDKTEKGIITLMKMTEEGK</sequence>
<dbReference type="Proteomes" id="UP000751518">
    <property type="component" value="Unassembled WGS sequence"/>
</dbReference>
<proteinExistence type="predicted"/>
<organism evidence="1 2">
    <name type="scientific">candidate division WWE3 bacterium</name>
    <dbReference type="NCBI Taxonomy" id="2053526"/>
    <lineage>
        <taxon>Bacteria</taxon>
        <taxon>Katanobacteria</taxon>
    </lineage>
</organism>
<dbReference type="CDD" id="cd21631">
    <property type="entry name" value="RHH_CopG_NikR-like"/>
    <property type="match status" value="1"/>
</dbReference>
<gene>
    <name evidence="1" type="ORF">KC614_04785</name>
</gene>
<comment type="caution">
    <text evidence="1">The sequence shown here is derived from an EMBL/GenBank/DDBJ whole genome shotgun (WGS) entry which is preliminary data.</text>
</comment>
<evidence type="ECO:0000313" key="2">
    <source>
        <dbReference type="Proteomes" id="UP000751518"/>
    </source>
</evidence>
<dbReference type="GO" id="GO:0006355">
    <property type="term" value="P:regulation of DNA-templated transcription"/>
    <property type="evidence" value="ECO:0007669"/>
    <property type="project" value="InterPro"/>
</dbReference>
<accession>A0A955LL37</accession>
<dbReference type="AlphaFoldDB" id="A0A955LL37"/>
<protein>
    <recommendedName>
        <fullName evidence="3">Ribbon-helix-helix protein, CopG family</fullName>
    </recommendedName>
</protein>
<dbReference type="EMBL" id="JAGQKZ010000060">
    <property type="protein sequence ID" value="MCA9392480.1"/>
    <property type="molecule type" value="Genomic_DNA"/>
</dbReference>
<evidence type="ECO:0000313" key="1">
    <source>
        <dbReference type="EMBL" id="MCA9392480.1"/>
    </source>
</evidence>
<reference evidence="1" key="2">
    <citation type="journal article" date="2021" name="Microbiome">
        <title>Successional dynamics and alternative stable states in a saline activated sludge microbial community over 9 years.</title>
        <authorList>
            <person name="Wang Y."/>
            <person name="Ye J."/>
            <person name="Ju F."/>
            <person name="Liu L."/>
            <person name="Boyd J.A."/>
            <person name="Deng Y."/>
            <person name="Parks D.H."/>
            <person name="Jiang X."/>
            <person name="Yin X."/>
            <person name="Woodcroft B.J."/>
            <person name="Tyson G.W."/>
            <person name="Hugenholtz P."/>
            <person name="Polz M.F."/>
            <person name="Zhang T."/>
        </authorList>
    </citation>
    <scope>NUCLEOTIDE SEQUENCE</scope>
    <source>
        <strain evidence="1">HKST-UBA03</strain>
    </source>
</reference>
<dbReference type="SUPFAM" id="SSF47598">
    <property type="entry name" value="Ribbon-helix-helix"/>
    <property type="match status" value="1"/>
</dbReference>